<evidence type="ECO:0000259" key="2">
    <source>
        <dbReference type="PROSITE" id="PS50883"/>
    </source>
</evidence>
<dbReference type="Gene3D" id="3.20.20.450">
    <property type="entry name" value="EAL domain"/>
    <property type="match status" value="1"/>
</dbReference>
<dbReference type="Pfam" id="PF00990">
    <property type="entry name" value="GGDEF"/>
    <property type="match status" value="1"/>
</dbReference>
<dbReference type="PROSITE" id="PS50924">
    <property type="entry name" value="MHYT"/>
    <property type="match status" value="1"/>
</dbReference>
<feature type="transmembrane region" description="Helical" evidence="1">
    <location>
        <begin position="71"/>
        <end position="93"/>
    </location>
</feature>
<gene>
    <name evidence="5" type="ORF">EJP77_16735</name>
</gene>
<dbReference type="SUPFAM" id="SSF55073">
    <property type="entry name" value="Nucleotide cyclase"/>
    <property type="match status" value="1"/>
</dbReference>
<dbReference type="PANTHER" id="PTHR44757:SF2">
    <property type="entry name" value="BIOFILM ARCHITECTURE MAINTENANCE PROTEIN MBAA"/>
    <property type="match status" value="1"/>
</dbReference>
<dbReference type="InterPro" id="IPR043128">
    <property type="entry name" value="Rev_trsase/Diguanyl_cyclase"/>
</dbReference>
<dbReference type="Pfam" id="PF03707">
    <property type="entry name" value="MHYT"/>
    <property type="match status" value="2"/>
</dbReference>
<accession>A0A3S1D421</accession>
<dbReference type="CDD" id="cd01949">
    <property type="entry name" value="GGDEF"/>
    <property type="match status" value="1"/>
</dbReference>
<keyword evidence="1" id="KW-0472">Membrane</keyword>
<dbReference type="InterPro" id="IPR000160">
    <property type="entry name" value="GGDEF_dom"/>
</dbReference>
<dbReference type="AlphaFoldDB" id="A0A3S1D421"/>
<evidence type="ECO:0000259" key="3">
    <source>
        <dbReference type="PROSITE" id="PS50887"/>
    </source>
</evidence>
<dbReference type="InterPro" id="IPR001633">
    <property type="entry name" value="EAL_dom"/>
</dbReference>
<dbReference type="SMART" id="SM00052">
    <property type="entry name" value="EAL"/>
    <property type="match status" value="1"/>
</dbReference>
<dbReference type="InterPro" id="IPR005330">
    <property type="entry name" value="MHYT_dom"/>
</dbReference>
<dbReference type="PROSITE" id="PS50883">
    <property type="entry name" value="EAL"/>
    <property type="match status" value="1"/>
</dbReference>
<evidence type="ECO:0000256" key="1">
    <source>
        <dbReference type="PROSITE-ProRule" id="PRU00244"/>
    </source>
</evidence>
<dbReference type="CDD" id="cd01948">
    <property type="entry name" value="EAL"/>
    <property type="match status" value="1"/>
</dbReference>
<keyword evidence="6" id="KW-1185">Reference proteome</keyword>
<dbReference type="InterPro" id="IPR052155">
    <property type="entry name" value="Biofilm_reg_signaling"/>
</dbReference>
<dbReference type="SMART" id="SM00267">
    <property type="entry name" value="GGDEF"/>
    <property type="match status" value="1"/>
</dbReference>
<reference evidence="5 6" key="1">
    <citation type="submission" date="2018-12" db="EMBL/GenBank/DDBJ databases">
        <authorList>
            <person name="Sun L."/>
            <person name="Chen Z."/>
        </authorList>
    </citation>
    <scope>NUCLEOTIDE SEQUENCE [LARGE SCALE GENOMIC DNA]</scope>
    <source>
        <strain evidence="5 6">3-5-3</strain>
    </source>
</reference>
<sequence>MQGQYNYWMVLLSFIIAVFSSYSALTLAAKINHARGRAQLGWLLAGSCVMGCGVWAMHFIGMLAYNLDIQVTYNTGITFLSLLFMILASFIAFQITLPAKVRFRHLAIGGFFMGGGIVAMHYTGMAAMQMRGTLTYDPQYWSLSAIIALTASYASLYLFLKFRNRSSASAAKWISAVIMGLAICGMHYTGMKAMIFSSNHNERGMVPNSDTDMQIKLILLVCVSAAILVILLISSLAVYFDRRIMKGMAFTDELTGLPNRYRMNQFFDAYDFRGPDDQMALMFIDLDRFKNVNDTLGHDFGDMLVRAVGDRLRKTMNRSEIYRLGGDEFLCALSGAGRAEAEQWAKVLLEEIQKPFVLDGYELYITSSIGISLSPLHGQDRHALLKAADTAMYKAKEEGKNRYRVFDESLDQGMIRRLGLENDLRRAVHNQEFFVLYQPKWDASSGKAAGMEALIRWRHPELGIISPAEFIPIAEETGLIIPMTRWIMGEACRQNQQWQEEGFEPQCVSVNLSVRVFESQNLLDMIQCALSGTGLDAKYLEVEITESILASDIQGIISQLMKIRELGIKIAMDDFGSGYSSLGSLDKLPIDTLKIDQLFVREYESGSKKAIIQAIITLGKQLNLELIAEGVETIEQSEFLNGLGCSIMQGYYYGRPMNEDQIREWLSTSTESSTVLVQVSGPQLKINNPGN</sequence>
<evidence type="ECO:0000313" key="5">
    <source>
        <dbReference type="EMBL" id="RUT28747.1"/>
    </source>
</evidence>
<dbReference type="EMBL" id="RZNX01000009">
    <property type="protein sequence ID" value="RUT28747.1"/>
    <property type="molecule type" value="Genomic_DNA"/>
</dbReference>
<proteinExistence type="predicted"/>
<feature type="transmembrane region" description="Helical" evidence="1">
    <location>
        <begin position="105"/>
        <end position="128"/>
    </location>
</feature>
<feature type="transmembrane region" description="Helical" evidence="1">
    <location>
        <begin position="217"/>
        <end position="240"/>
    </location>
</feature>
<name>A0A3S1D421_9BACL</name>
<keyword evidence="1" id="KW-1133">Transmembrane helix</keyword>
<dbReference type="InterPro" id="IPR029787">
    <property type="entry name" value="Nucleotide_cyclase"/>
</dbReference>
<dbReference type="PROSITE" id="PS50887">
    <property type="entry name" value="GGDEF"/>
    <property type="match status" value="1"/>
</dbReference>
<dbReference type="Pfam" id="PF00563">
    <property type="entry name" value="EAL"/>
    <property type="match status" value="1"/>
</dbReference>
<dbReference type="SUPFAM" id="SSF141868">
    <property type="entry name" value="EAL domain-like"/>
    <property type="match status" value="1"/>
</dbReference>
<dbReference type="OrthoDB" id="9759607at2"/>
<dbReference type="Proteomes" id="UP000272464">
    <property type="component" value="Unassembled WGS sequence"/>
</dbReference>
<feature type="transmembrane region" description="Helical" evidence="1">
    <location>
        <begin position="140"/>
        <end position="160"/>
    </location>
</feature>
<evidence type="ECO:0000313" key="6">
    <source>
        <dbReference type="Proteomes" id="UP000272464"/>
    </source>
</evidence>
<organism evidence="5 6">
    <name type="scientific">Paenibacillus zeisoli</name>
    <dbReference type="NCBI Taxonomy" id="2496267"/>
    <lineage>
        <taxon>Bacteria</taxon>
        <taxon>Bacillati</taxon>
        <taxon>Bacillota</taxon>
        <taxon>Bacilli</taxon>
        <taxon>Bacillales</taxon>
        <taxon>Paenibacillaceae</taxon>
        <taxon>Paenibacillus</taxon>
    </lineage>
</organism>
<feature type="transmembrane region" description="Helical" evidence="1">
    <location>
        <begin position="172"/>
        <end position="197"/>
    </location>
</feature>
<comment type="caution">
    <text evidence="5">The sequence shown here is derived from an EMBL/GenBank/DDBJ whole genome shotgun (WGS) entry which is preliminary data.</text>
</comment>
<feature type="transmembrane region" description="Helical" evidence="1">
    <location>
        <begin position="6"/>
        <end position="28"/>
    </location>
</feature>
<protein>
    <submittedName>
        <fullName evidence="5">Bifunctional diguanylate cyclase/phosphodiesterase</fullName>
    </submittedName>
</protein>
<dbReference type="GO" id="GO:0016020">
    <property type="term" value="C:membrane"/>
    <property type="evidence" value="ECO:0007669"/>
    <property type="project" value="UniProtKB-UniRule"/>
</dbReference>
<keyword evidence="1" id="KW-0812">Transmembrane</keyword>
<dbReference type="Gene3D" id="3.30.70.270">
    <property type="match status" value="1"/>
</dbReference>
<feature type="domain" description="GGDEF" evidence="3">
    <location>
        <begin position="277"/>
        <end position="408"/>
    </location>
</feature>
<dbReference type="NCBIfam" id="TIGR00254">
    <property type="entry name" value="GGDEF"/>
    <property type="match status" value="1"/>
</dbReference>
<feature type="domain" description="EAL" evidence="2">
    <location>
        <begin position="417"/>
        <end position="670"/>
    </location>
</feature>
<feature type="domain" description="MHYT" evidence="4">
    <location>
        <begin position="5"/>
        <end position="197"/>
    </location>
</feature>
<feature type="transmembrane region" description="Helical" evidence="1">
    <location>
        <begin position="40"/>
        <end position="65"/>
    </location>
</feature>
<dbReference type="PANTHER" id="PTHR44757">
    <property type="entry name" value="DIGUANYLATE CYCLASE DGCP"/>
    <property type="match status" value="1"/>
</dbReference>
<evidence type="ECO:0000259" key="4">
    <source>
        <dbReference type="PROSITE" id="PS50924"/>
    </source>
</evidence>
<dbReference type="InterPro" id="IPR035919">
    <property type="entry name" value="EAL_sf"/>
</dbReference>